<proteinExistence type="predicted"/>
<gene>
    <name evidence="3" type="ORF">DK419_12810</name>
</gene>
<reference evidence="3 4" key="1">
    <citation type="submission" date="2018-05" db="EMBL/GenBank/DDBJ databases">
        <title>Complete Genome Sequence of Methylobacterium sp. 17Sr1-28.</title>
        <authorList>
            <person name="Srinivasan S."/>
        </authorList>
    </citation>
    <scope>NUCLEOTIDE SEQUENCE [LARGE SCALE GENOMIC DNA]</scope>
    <source>
        <strain evidence="3 4">17Sr1-28</strain>
    </source>
</reference>
<evidence type="ECO:0000313" key="3">
    <source>
        <dbReference type="EMBL" id="AWN47081.1"/>
    </source>
</evidence>
<feature type="region of interest" description="Disordered" evidence="1">
    <location>
        <begin position="232"/>
        <end position="273"/>
    </location>
</feature>
<sequence length="375" mass="42720">MSIKAEDAIPIWPRVRVENWSDLQKEIEIHLDGTWLFRGVTSARYGLVPTIGRARGGTSFLPQEQEIFAQFRRESIPMLSSRPVDMWEWLALAQHYGIPTRLLDWSESPYVSLFFAIWGNDDEDAGIYIAPRPLEARDLGADPFAVKEVAFFYPGYVTPRLVSQRGLFTIHPDPEATYRPPGITQIIIDKATKMDFRRKLDTLGFHHASIFPDLDGLSRRLVALQGFRLMPRPPFQGPPGGDGTPSRVQRVSTETEIPKTKINPRDPQKGQWGLLPRRNGWALTAKVREIEQDWYQTNLLLTSETEKKLTGKVVFYLHDSFKNPIRKISPKDGKAELKTWSYGAFTVGAMIEQDGTTLELDLAELEGAPKRFREQ</sequence>
<accession>A0A2U8WNH4</accession>
<dbReference type="OrthoDB" id="9816036at2"/>
<evidence type="ECO:0000313" key="4">
    <source>
        <dbReference type="Proteomes" id="UP000245444"/>
    </source>
</evidence>
<dbReference type="KEGG" id="mtea:DK419_12810"/>
<dbReference type="Pfam" id="PF08867">
    <property type="entry name" value="FRG"/>
    <property type="match status" value="1"/>
</dbReference>
<dbReference type="AlphaFoldDB" id="A0A2U8WNH4"/>
<dbReference type="EMBL" id="CP029553">
    <property type="protein sequence ID" value="AWN47081.1"/>
    <property type="molecule type" value="Genomic_DNA"/>
</dbReference>
<evidence type="ECO:0000256" key="1">
    <source>
        <dbReference type="SAM" id="MobiDB-lite"/>
    </source>
</evidence>
<dbReference type="SMART" id="SM00901">
    <property type="entry name" value="FRG"/>
    <property type="match status" value="1"/>
</dbReference>
<feature type="compositionally biased region" description="Basic and acidic residues" evidence="1">
    <location>
        <begin position="256"/>
        <end position="268"/>
    </location>
</feature>
<evidence type="ECO:0000259" key="2">
    <source>
        <dbReference type="SMART" id="SM00901"/>
    </source>
</evidence>
<keyword evidence="4" id="KW-1185">Reference proteome</keyword>
<feature type="domain" description="FRG" evidence="2">
    <location>
        <begin position="31"/>
        <end position="128"/>
    </location>
</feature>
<dbReference type="InterPro" id="IPR046888">
    <property type="entry name" value="pYEATS"/>
</dbReference>
<dbReference type="InterPro" id="IPR014966">
    <property type="entry name" value="FRG-dom"/>
</dbReference>
<dbReference type="Proteomes" id="UP000245444">
    <property type="component" value="Chromosome"/>
</dbReference>
<dbReference type="Pfam" id="PF20305">
    <property type="entry name" value="pYEATS"/>
    <property type="match status" value="1"/>
</dbReference>
<name>A0A2U8WNH4_9HYPH</name>
<protein>
    <recommendedName>
        <fullName evidence="2">FRG domain-containing protein</fullName>
    </recommendedName>
</protein>
<feature type="compositionally biased region" description="Polar residues" evidence="1">
    <location>
        <begin position="246"/>
        <end position="255"/>
    </location>
</feature>
<organism evidence="3 4">
    <name type="scientific">Methylobacterium terrae</name>
    <dbReference type="NCBI Taxonomy" id="2202827"/>
    <lineage>
        <taxon>Bacteria</taxon>
        <taxon>Pseudomonadati</taxon>
        <taxon>Pseudomonadota</taxon>
        <taxon>Alphaproteobacteria</taxon>
        <taxon>Hyphomicrobiales</taxon>
        <taxon>Methylobacteriaceae</taxon>
        <taxon>Methylobacterium</taxon>
    </lineage>
</organism>